<organism evidence="2 3">
    <name type="scientific">Mycena albidolilacea</name>
    <dbReference type="NCBI Taxonomy" id="1033008"/>
    <lineage>
        <taxon>Eukaryota</taxon>
        <taxon>Fungi</taxon>
        <taxon>Dikarya</taxon>
        <taxon>Basidiomycota</taxon>
        <taxon>Agaricomycotina</taxon>
        <taxon>Agaricomycetes</taxon>
        <taxon>Agaricomycetidae</taxon>
        <taxon>Agaricales</taxon>
        <taxon>Marasmiineae</taxon>
        <taxon>Mycenaceae</taxon>
        <taxon>Mycena</taxon>
    </lineage>
</organism>
<comment type="caution">
    <text evidence="2">The sequence shown here is derived from an EMBL/GenBank/DDBJ whole genome shotgun (WGS) entry which is preliminary data.</text>
</comment>
<protein>
    <recommendedName>
        <fullName evidence="1">N-acetyltransferase domain-containing protein</fullName>
    </recommendedName>
</protein>
<proteinExistence type="predicted"/>
<dbReference type="SUPFAM" id="SSF55729">
    <property type="entry name" value="Acyl-CoA N-acyltransferases (Nat)"/>
    <property type="match status" value="1"/>
</dbReference>
<keyword evidence="3" id="KW-1185">Reference proteome</keyword>
<dbReference type="GO" id="GO:0016747">
    <property type="term" value="F:acyltransferase activity, transferring groups other than amino-acyl groups"/>
    <property type="evidence" value="ECO:0007669"/>
    <property type="project" value="InterPro"/>
</dbReference>
<dbReference type="PANTHER" id="PTHR43233:SF1">
    <property type="entry name" value="FAMILY N-ACETYLTRANSFERASE, PUTATIVE (AFU_ORTHOLOGUE AFUA_6G03350)-RELATED"/>
    <property type="match status" value="1"/>
</dbReference>
<dbReference type="EMBL" id="JARIHO010000002">
    <property type="protein sequence ID" value="KAJ7366966.1"/>
    <property type="molecule type" value="Genomic_DNA"/>
</dbReference>
<dbReference type="Gene3D" id="3.40.630.30">
    <property type="match status" value="1"/>
</dbReference>
<feature type="domain" description="N-acetyltransferase" evidence="1">
    <location>
        <begin position="86"/>
        <end position="163"/>
    </location>
</feature>
<dbReference type="InterPro" id="IPR000182">
    <property type="entry name" value="GNAT_dom"/>
</dbReference>
<dbReference type="InterPro" id="IPR016181">
    <property type="entry name" value="Acyl_CoA_acyltransferase"/>
</dbReference>
<dbReference type="AlphaFoldDB" id="A0AAD7F5H0"/>
<dbReference type="Pfam" id="PF13508">
    <property type="entry name" value="Acetyltransf_7"/>
    <property type="match status" value="1"/>
</dbReference>
<sequence>MTQSILAVASGFTIRNSRTSPALFRNAANRRVVHEFLSSPEVYWGHGRSQAVVDRQTSSALISFGVFKLPLLAEGEEDESAEAPSLVAFSRVVGDGERFAYLADVFVLPEYRGLGLGKAVVVATLTASGDPSAEDVVSRDSTQWKWILFASKAKDIYIRLGFQLAETAYELAPGTLNLA</sequence>
<accession>A0AAD7F5H0</accession>
<dbReference type="CDD" id="cd04301">
    <property type="entry name" value="NAT_SF"/>
    <property type="match status" value="1"/>
</dbReference>
<dbReference type="Proteomes" id="UP001218218">
    <property type="component" value="Unassembled WGS sequence"/>
</dbReference>
<evidence type="ECO:0000313" key="2">
    <source>
        <dbReference type="EMBL" id="KAJ7366966.1"/>
    </source>
</evidence>
<evidence type="ECO:0000313" key="3">
    <source>
        <dbReference type="Proteomes" id="UP001218218"/>
    </source>
</evidence>
<name>A0AAD7F5H0_9AGAR</name>
<gene>
    <name evidence="2" type="ORF">DFH08DRAFT_836105</name>
</gene>
<dbReference type="PANTHER" id="PTHR43233">
    <property type="entry name" value="FAMILY N-ACETYLTRANSFERASE, PUTATIVE (AFU_ORTHOLOGUE AFUA_6G03350)-RELATED"/>
    <property type="match status" value="1"/>
</dbReference>
<reference evidence="2" key="1">
    <citation type="submission" date="2023-03" db="EMBL/GenBank/DDBJ databases">
        <title>Massive genome expansion in bonnet fungi (Mycena s.s.) driven by repeated elements and novel gene families across ecological guilds.</title>
        <authorList>
            <consortium name="Lawrence Berkeley National Laboratory"/>
            <person name="Harder C.B."/>
            <person name="Miyauchi S."/>
            <person name="Viragh M."/>
            <person name="Kuo A."/>
            <person name="Thoen E."/>
            <person name="Andreopoulos B."/>
            <person name="Lu D."/>
            <person name="Skrede I."/>
            <person name="Drula E."/>
            <person name="Henrissat B."/>
            <person name="Morin E."/>
            <person name="Kohler A."/>
            <person name="Barry K."/>
            <person name="LaButti K."/>
            <person name="Morin E."/>
            <person name="Salamov A."/>
            <person name="Lipzen A."/>
            <person name="Mereny Z."/>
            <person name="Hegedus B."/>
            <person name="Baldrian P."/>
            <person name="Stursova M."/>
            <person name="Weitz H."/>
            <person name="Taylor A."/>
            <person name="Grigoriev I.V."/>
            <person name="Nagy L.G."/>
            <person name="Martin F."/>
            <person name="Kauserud H."/>
        </authorList>
    </citation>
    <scope>NUCLEOTIDE SEQUENCE</scope>
    <source>
        <strain evidence="2">CBHHK002</strain>
    </source>
</reference>
<evidence type="ECO:0000259" key="1">
    <source>
        <dbReference type="Pfam" id="PF13508"/>
    </source>
</evidence>
<dbReference type="InterPro" id="IPR053144">
    <property type="entry name" value="Acetyltransferase_Butenolide"/>
</dbReference>